<feature type="domain" description="UvrD-like helicase C-terminal" evidence="5">
    <location>
        <begin position="1"/>
        <end position="209"/>
    </location>
</feature>
<dbReference type="AlphaFoldDB" id="A0A382UYT5"/>
<dbReference type="InterPro" id="IPR014017">
    <property type="entry name" value="DNA_helicase_UvrD-like_C"/>
</dbReference>
<dbReference type="PANTHER" id="PTHR11070">
    <property type="entry name" value="UVRD / RECB / PCRA DNA HELICASE FAMILY MEMBER"/>
    <property type="match status" value="1"/>
</dbReference>
<keyword evidence="2" id="KW-0378">Hydrolase</keyword>
<dbReference type="Gene3D" id="1.10.486.10">
    <property type="entry name" value="PCRA, domain 4"/>
    <property type="match status" value="1"/>
</dbReference>
<feature type="non-terminal residue" evidence="6">
    <location>
        <position position="1"/>
    </location>
</feature>
<name>A0A382UYT5_9ZZZZ</name>
<dbReference type="Pfam" id="PF13361">
    <property type="entry name" value="UvrD_C"/>
    <property type="match status" value="1"/>
</dbReference>
<keyword evidence="4" id="KW-0067">ATP-binding</keyword>
<keyword evidence="1" id="KW-0547">Nucleotide-binding</keyword>
<protein>
    <recommendedName>
        <fullName evidence="5">UvrD-like helicase C-terminal domain-containing protein</fullName>
    </recommendedName>
</protein>
<dbReference type="GO" id="GO:0009338">
    <property type="term" value="C:exodeoxyribonuclease V complex"/>
    <property type="evidence" value="ECO:0007669"/>
    <property type="project" value="TreeGrafter"/>
</dbReference>
<evidence type="ECO:0000259" key="5">
    <source>
        <dbReference type="PROSITE" id="PS51217"/>
    </source>
</evidence>
<dbReference type="InterPro" id="IPR000212">
    <property type="entry name" value="DNA_helicase_UvrD/REP"/>
</dbReference>
<dbReference type="GO" id="GO:0016787">
    <property type="term" value="F:hydrolase activity"/>
    <property type="evidence" value="ECO:0007669"/>
    <property type="project" value="UniProtKB-KW"/>
</dbReference>
<reference evidence="6" key="1">
    <citation type="submission" date="2018-05" db="EMBL/GenBank/DDBJ databases">
        <authorList>
            <person name="Lanie J.A."/>
            <person name="Ng W.-L."/>
            <person name="Kazmierczak K.M."/>
            <person name="Andrzejewski T.M."/>
            <person name="Davidsen T.M."/>
            <person name="Wayne K.J."/>
            <person name="Tettelin H."/>
            <person name="Glass J.I."/>
            <person name="Rusch D."/>
            <person name="Podicherti R."/>
            <person name="Tsui H.-C.T."/>
            <person name="Winkler M.E."/>
        </authorList>
    </citation>
    <scope>NUCLEOTIDE SEQUENCE</scope>
</reference>
<accession>A0A382UYT5</accession>
<dbReference type="GO" id="GO:0003677">
    <property type="term" value="F:DNA binding"/>
    <property type="evidence" value="ECO:0007669"/>
    <property type="project" value="InterPro"/>
</dbReference>
<gene>
    <name evidence="6" type="ORF">METZ01_LOCUS392267</name>
</gene>
<dbReference type="GO" id="GO:0005524">
    <property type="term" value="F:ATP binding"/>
    <property type="evidence" value="ECO:0007669"/>
    <property type="project" value="UniProtKB-KW"/>
</dbReference>
<dbReference type="PROSITE" id="PS51217">
    <property type="entry name" value="UVRD_HELICASE_CTER"/>
    <property type="match status" value="1"/>
</dbReference>
<dbReference type="Gene3D" id="3.40.50.300">
    <property type="entry name" value="P-loop containing nucleotide triphosphate hydrolases"/>
    <property type="match status" value="1"/>
</dbReference>
<dbReference type="Gene3D" id="3.30.160.800">
    <property type="match status" value="1"/>
</dbReference>
<dbReference type="PANTHER" id="PTHR11070:SF23">
    <property type="entry name" value="RECBCD ENZYME SUBUNIT RECB"/>
    <property type="match status" value="1"/>
</dbReference>
<proteinExistence type="predicted"/>
<organism evidence="6">
    <name type="scientific">marine metagenome</name>
    <dbReference type="NCBI Taxonomy" id="408172"/>
    <lineage>
        <taxon>unclassified sequences</taxon>
        <taxon>metagenomes</taxon>
        <taxon>ecological metagenomes</taxon>
    </lineage>
</organism>
<dbReference type="EMBL" id="UINC01147851">
    <property type="protein sequence ID" value="SVD39413.1"/>
    <property type="molecule type" value="Genomic_DNA"/>
</dbReference>
<dbReference type="GO" id="GO:0043138">
    <property type="term" value="F:3'-5' DNA helicase activity"/>
    <property type="evidence" value="ECO:0007669"/>
    <property type="project" value="TreeGrafter"/>
</dbReference>
<feature type="non-terminal residue" evidence="6">
    <location>
        <position position="289"/>
    </location>
</feature>
<evidence type="ECO:0000256" key="4">
    <source>
        <dbReference type="ARBA" id="ARBA00022840"/>
    </source>
</evidence>
<sequence>ENHQMLIDGKSIQAGQIALLTRSRREARAARQALAERRIASVFLTQDSVLLEQTAADLILLLQGIITPLQERHLLSAMSCQLIQSSMLQIQGYREDQHQQTSIMLEFQQYQAIWKQQGIAAMIHELIRQRQLAEIWLGEPEGERQLTNLRHLAEILQLQALESDGMQPLLNWFIKARHAELDRPADNRQLRLESDENLVKIVTMHGAKGLEYDIVVVPIGSFSSQTRQNSNYPALFHQEDEQGRIQVCAELGQNDAHRKAAIQESREEDMRLLYVALTRAKSRCLIGLP</sequence>
<evidence type="ECO:0000256" key="1">
    <source>
        <dbReference type="ARBA" id="ARBA00022741"/>
    </source>
</evidence>
<dbReference type="GO" id="GO:0005829">
    <property type="term" value="C:cytosol"/>
    <property type="evidence" value="ECO:0007669"/>
    <property type="project" value="TreeGrafter"/>
</dbReference>
<dbReference type="GO" id="GO:0000725">
    <property type="term" value="P:recombinational repair"/>
    <property type="evidence" value="ECO:0007669"/>
    <property type="project" value="TreeGrafter"/>
</dbReference>
<evidence type="ECO:0000256" key="2">
    <source>
        <dbReference type="ARBA" id="ARBA00022801"/>
    </source>
</evidence>
<evidence type="ECO:0000313" key="6">
    <source>
        <dbReference type="EMBL" id="SVD39413.1"/>
    </source>
</evidence>
<dbReference type="SUPFAM" id="SSF52540">
    <property type="entry name" value="P-loop containing nucleoside triphosphate hydrolases"/>
    <property type="match status" value="1"/>
</dbReference>
<evidence type="ECO:0000256" key="3">
    <source>
        <dbReference type="ARBA" id="ARBA00022806"/>
    </source>
</evidence>
<keyword evidence="3" id="KW-0347">Helicase</keyword>
<dbReference type="InterPro" id="IPR027417">
    <property type="entry name" value="P-loop_NTPase"/>
</dbReference>